<reference evidence="16" key="1">
    <citation type="submission" date="2025-08" db="UniProtKB">
        <authorList>
            <consortium name="RefSeq"/>
        </authorList>
    </citation>
    <scope>IDENTIFICATION</scope>
</reference>
<dbReference type="Gene3D" id="1.20.1070.10">
    <property type="entry name" value="Rhodopsin 7-helix transmembrane proteins"/>
    <property type="match status" value="1"/>
</dbReference>
<evidence type="ECO:0000256" key="2">
    <source>
        <dbReference type="ARBA" id="ARBA00007376"/>
    </source>
</evidence>
<evidence type="ECO:0000256" key="11">
    <source>
        <dbReference type="ARBA" id="ARBA00025304"/>
    </source>
</evidence>
<name>A0ABM0J3L0_ECHTE</name>
<dbReference type="RefSeq" id="XP_004714055.1">
    <property type="nucleotide sequence ID" value="XM_004713998.1"/>
</dbReference>
<feature type="transmembrane region" description="Helical" evidence="14">
    <location>
        <begin position="252"/>
        <end position="271"/>
    </location>
</feature>
<evidence type="ECO:0000256" key="4">
    <source>
        <dbReference type="ARBA" id="ARBA00022606"/>
    </source>
</evidence>
<evidence type="ECO:0000256" key="6">
    <source>
        <dbReference type="ARBA" id="ARBA00022989"/>
    </source>
</evidence>
<proteinExistence type="inferred from homology"/>
<evidence type="ECO:0000256" key="1">
    <source>
        <dbReference type="ARBA" id="ARBA00004141"/>
    </source>
</evidence>
<keyword evidence="15" id="KW-1185">Reference proteome</keyword>
<keyword evidence="3 13" id="KW-0919">Taste</keyword>
<evidence type="ECO:0000256" key="12">
    <source>
        <dbReference type="RuleBase" id="RU004423"/>
    </source>
</evidence>
<comment type="function">
    <text evidence="11">Gustducin-coupled receptor implicated in the perception of bitter compounds in the oral cavity and the gastrointestinal tract. Signals through PLCB2 and the calcium-regulated cation channel TRPM5.</text>
</comment>
<organism evidence="15 16">
    <name type="scientific">Echinops telfairi</name>
    <name type="common">Lesser hedgehog tenrec</name>
    <dbReference type="NCBI Taxonomy" id="9371"/>
    <lineage>
        <taxon>Eukaryota</taxon>
        <taxon>Metazoa</taxon>
        <taxon>Chordata</taxon>
        <taxon>Craniata</taxon>
        <taxon>Vertebrata</taxon>
        <taxon>Euteleostomi</taxon>
        <taxon>Mammalia</taxon>
        <taxon>Eutheria</taxon>
        <taxon>Afrotheria</taxon>
        <taxon>Tenrecidae</taxon>
        <taxon>Tenrecinae</taxon>
        <taxon>Echinops</taxon>
    </lineage>
</organism>
<comment type="similarity">
    <text evidence="2 12">Belongs to the G-protein coupled receptor T2R family.</text>
</comment>
<keyword evidence="7 13" id="KW-0297">G-protein coupled receptor</keyword>
<keyword evidence="9 13" id="KW-0675">Receptor</keyword>
<evidence type="ECO:0000256" key="5">
    <source>
        <dbReference type="ARBA" id="ARBA00022692"/>
    </source>
</evidence>
<accession>A0ABM0J3L0</accession>
<evidence type="ECO:0000256" key="14">
    <source>
        <dbReference type="SAM" id="Phobius"/>
    </source>
</evidence>
<evidence type="ECO:0000256" key="8">
    <source>
        <dbReference type="ARBA" id="ARBA00023136"/>
    </source>
</evidence>
<dbReference type="Pfam" id="PF05296">
    <property type="entry name" value="TAS2R"/>
    <property type="match status" value="1"/>
</dbReference>
<feature type="transmembrane region" description="Helical" evidence="14">
    <location>
        <begin position="96"/>
        <end position="121"/>
    </location>
</feature>
<keyword evidence="8 13" id="KW-0472">Membrane</keyword>
<feature type="transmembrane region" description="Helical" evidence="14">
    <location>
        <begin position="141"/>
        <end position="160"/>
    </location>
</feature>
<feature type="transmembrane region" description="Helical" evidence="14">
    <location>
        <begin position="20"/>
        <end position="46"/>
    </location>
</feature>
<protein>
    <recommendedName>
        <fullName evidence="13">Taste receptor type 2</fullName>
    </recommendedName>
</protein>
<evidence type="ECO:0000256" key="7">
    <source>
        <dbReference type="ARBA" id="ARBA00023040"/>
    </source>
</evidence>
<keyword evidence="6 14" id="KW-1133">Transmembrane helix</keyword>
<evidence type="ECO:0000256" key="3">
    <source>
        <dbReference type="ARBA" id="ARBA00022480"/>
    </source>
</evidence>
<keyword evidence="4 13" id="KW-0716">Sensory transduction</keyword>
<evidence type="ECO:0000313" key="15">
    <source>
        <dbReference type="Proteomes" id="UP000694863"/>
    </source>
</evidence>
<feature type="transmembrane region" description="Helical" evidence="14">
    <location>
        <begin position="196"/>
        <end position="220"/>
    </location>
</feature>
<keyword evidence="5 13" id="KW-0812">Transmembrane</keyword>
<evidence type="ECO:0000313" key="16">
    <source>
        <dbReference type="RefSeq" id="XP_004714055.1"/>
    </source>
</evidence>
<dbReference type="InterPro" id="IPR007960">
    <property type="entry name" value="TAS2R"/>
</dbReference>
<evidence type="ECO:0000256" key="9">
    <source>
        <dbReference type="ARBA" id="ARBA00023170"/>
    </source>
</evidence>
<gene>
    <name evidence="16" type="primary">TAS2R40</name>
</gene>
<dbReference type="PANTHER" id="PTHR11394">
    <property type="entry name" value="TASTE RECEPTOR TYPE 2"/>
    <property type="match status" value="1"/>
</dbReference>
<sequence>MATVTSDAVDQGAPGLKSLLTLLASGLECAVGVAGNGFIVAVHGAGWAQGRQMPTGDYILLLLSIARLLLQLWVLLESVLSLLWLSVYNQSAVYTLFKVTVVFLDYLNLWLAAWLNVFYCLKIANFTHPWFLVLKRRVSGLMPWLVRLSALLSLGFSFPFSKNVFHVYVNSSVPIPASNTTEKKYFSESNMASLAILYHLGIFLPLVTFILAASLLILSLRRHTLHMWSRATGSGDPSTQAHVGAIKAIGSFLVLYIINSVALFLSMANIFRASGPGDILCKVLVAAYPTGHAGLLILSNPGLRRAWIRLRHRARCCLQGRAP</sequence>
<dbReference type="Proteomes" id="UP000694863">
    <property type="component" value="Unplaced"/>
</dbReference>
<dbReference type="SUPFAM" id="SSF81321">
    <property type="entry name" value="Family A G protein-coupled receptor-like"/>
    <property type="match status" value="1"/>
</dbReference>
<evidence type="ECO:0000256" key="10">
    <source>
        <dbReference type="ARBA" id="ARBA00023224"/>
    </source>
</evidence>
<dbReference type="PANTHER" id="PTHR11394:SF47">
    <property type="entry name" value="TASTE RECEPTOR TYPE 2 MEMBER 40"/>
    <property type="match status" value="1"/>
</dbReference>
<evidence type="ECO:0000256" key="13">
    <source>
        <dbReference type="RuleBase" id="RU004424"/>
    </source>
</evidence>
<feature type="transmembrane region" description="Helical" evidence="14">
    <location>
        <begin position="283"/>
        <end position="303"/>
    </location>
</feature>
<keyword evidence="10 13" id="KW-0807">Transducer</keyword>
<dbReference type="GeneID" id="101644513"/>
<feature type="transmembrane region" description="Helical" evidence="14">
    <location>
        <begin position="58"/>
        <end position="76"/>
    </location>
</feature>
<comment type="subcellular location">
    <subcellularLocation>
        <location evidence="1 13">Membrane</location>
        <topology evidence="1 13">Multi-pass membrane protein</topology>
    </subcellularLocation>
</comment>